<protein>
    <submittedName>
        <fullName evidence="2">VOC family protein</fullName>
    </submittedName>
</protein>
<sequence>MTTFTAAAAILPVGDPAAAAAHYRALGFAVDLSGPHYAFARRDAVTLHLAVVDRLDPATSNSAVYLYVEDADALAAQWAAAGAAGRLVDTVDTPYGMREGAHIDPWGNLLRFGSPGRAGG</sequence>
<dbReference type="OrthoDB" id="9798201at2"/>
<dbReference type="KEGG" id="stri:C7M71_001995"/>
<accession>A0A345SRS4</accession>
<feature type="domain" description="VOC" evidence="1">
    <location>
        <begin position="3"/>
        <end position="115"/>
    </location>
</feature>
<dbReference type="PROSITE" id="PS51819">
    <property type="entry name" value="VOC"/>
    <property type="match status" value="1"/>
</dbReference>
<reference evidence="3" key="1">
    <citation type="submission" date="2018-07" db="EMBL/GenBank/DDBJ databases">
        <title>Streptacidiphilus bronchialis DSM 106435 chromosome.</title>
        <authorList>
            <person name="Batra D."/>
            <person name="Gulvik C.A."/>
        </authorList>
    </citation>
    <scope>NUCLEOTIDE SEQUENCE [LARGE SCALE GENOMIC DNA]</scope>
    <source>
        <strain evidence="3">DSM 106435</strain>
    </source>
</reference>
<dbReference type="InterPro" id="IPR004360">
    <property type="entry name" value="Glyas_Fos-R_dOase_dom"/>
</dbReference>
<dbReference type="Proteomes" id="UP000249340">
    <property type="component" value="Chromosome"/>
</dbReference>
<gene>
    <name evidence="2" type="ORF">C7M71_001995</name>
</gene>
<keyword evidence="3" id="KW-1185">Reference proteome</keyword>
<organism evidence="2 3">
    <name type="scientific">Peterkaempfera bronchialis</name>
    <dbReference type="NCBI Taxonomy" id="2126346"/>
    <lineage>
        <taxon>Bacteria</taxon>
        <taxon>Bacillati</taxon>
        <taxon>Actinomycetota</taxon>
        <taxon>Actinomycetes</taxon>
        <taxon>Kitasatosporales</taxon>
        <taxon>Streptomycetaceae</taxon>
        <taxon>Peterkaempfera</taxon>
    </lineage>
</organism>
<dbReference type="RefSeq" id="WP_111491994.1">
    <property type="nucleotide sequence ID" value="NZ_CP031264.1"/>
</dbReference>
<proteinExistence type="predicted"/>
<dbReference type="Pfam" id="PF00903">
    <property type="entry name" value="Glyoxalase"/>
    <property type="match status" value="1"/>
</dbReference>
<evidence type="ECO:0000313" key="2">
    <source>
        <dbReference type="EMBL" id="AXI76429.1"/>
    </source>
</evidence>
<dbReference type="EMBL" id="CP031264">
    <property type="protein sequence ID" value="AXI76429.1"/>
    <property type="molecule type" value="Genomic_DNA"/>
</dbReference>
<dbReference type="SUPFAM" id="SSF54593">
    <property type="entry name" value="Glyoxalase/Bleomycin resistance protein/Dihydroxybiphenyl dioxygenase"/>
    <property type="match status" value="1"/>
</dbReference>
<dbReference type="Gene3D" id="3.10.180.10">
    <property type="entry name" value="2,3-Dihydroxybiphenyl 1,2-Dioxygenase, domain 1"/>
    <property type="match status" value="1"/>
</dbReference>
<dbReference type="InterPro" id="IPR029068">
    <property type="entry name" value="Glyas_Bleomycin-R_OHBP_Dase"/>
</dbReference>
<evidence type="ECO:0000259" key="1">
    <source>
        <dbReference type="PROSITE" id="PS51819"/>
    </source>
</evidence>
<name>A0A345SRS4_9ACTN</name>
<evidence type="ECO:0000313" key="3">
    <source>
        <dbReference type="Proteomes" id="UP000249340"/>
    </source>
</evidence>
<dbReference type="AlphaFoldDB" id="A0A345SRS4"/>
<dbReference type="InterPro" id="IPR037523">
    <property type="entry name" value="VOC_core"/>
</dbReference>